<comment type="caution">
    <text evidence="4">The sequence shown here is derived from an EMBL/GenBank/DDBJ whole genome shotgun (WGS) entry which is preliminary data.</text>
</comment>
<dbReference type="PANTHER" id="PTHR42732:SF1">
    <property type="entry name" value="BETA-MANNOSIDASE"/>
    <property type="match status" value="1"/>
</dbReference>
<proteinExistence type="predicted"/>
<dbReference type="Gene3D" id="3.20.20.80">
    <property type="entry name" value="Glycosidases"/>
    <property type="match status" value="1"/>
</dbReference>
<name>A0A2U1APY1_9BACT</name>
<dbReference type="Proteomes" id="UP000245959">
    <property type="component" value="Unassembled WGS sequence"/>
</dbReference>
<dbReference type="RefSeq" id="WP_116885072.1">
    <property type="nucleotide sequence ID" value="NZ_QEKH01000026.1"/>
</dbReference>
<dbReference type="InterPro" id="IPR017853">
    <property type="entry name" value="GH"/>
</dbReference>
<sequence length="1559" mass="174860">MKYWFTVLVSGIGSLLAAANLLIAPEGSLRCDRAGDGITVEIRNGLVNLTLEGAERQLGFSLPIEPDAKLVRLSGRMQVKGVRRGKANWQDGRMAMRFYDRQGKAVGEWPRVFSASGTSGWLDCDRLYQVPEGAATLRFTPANFGTAGKVKIRNLRLEALRFPEEANMDAPPPDGSDQEALFTLDDAQKLTTPTRERICLNGLWSFRPVFHGESPARFPADGSGWGYFKVPGSWPSYPNGMKFYLSSLALHKLDAANLNSAWYRRTITVPASWKGRRILLNADLIQSCAKVFVDGTEAGELYYPGGELDLSGRLIPGQKHTVSLLVSARPEVLTTFMAQNRLITEKGQLQNRGITGDLYLESRPMMAAVADVHVITSVKHREITFDTGFADLPAGRYRLEAEITAGNKVVKCFTSEPFRTEGGKNFRHRFSGKWNDPLQWDTDTPENLYTAKLRLLTGHDELLDAFLPQEFGFREFSVNGRDFYLNGRKIHLRMLVTRAPQEPDFASPGRIGHLVKSARQFGVNCLIGWNYSFAPGIFSYPDGFHKLTSKQGMLTTLTLPHVKDFKTNLFDPAQAESYRRQAEHLIRRYWNVPGVVMFVMNHNAMGYSGDQNPERLGTAYRPEDAVVPGTFPGRAQAMLAEKLVKSLDSSRPVYHHQSGNLGDVYTLNCYLNWAPRQERSDWLEHWEKYGTMPVMFVEWGIPHVASWSSYRGPAFIWRSPGVQCIWVNEFNAAILGEEAYRAEPAKTSYYELQEKLVKGNRPVLFHTLGGNGPLNRIADVNRVRNYYARRNFRDMRARGISGILPWDQFTFWEWEGRRAGIGNNPERFHNLKRPGIVPDELLNRGEHINNPFGSYRLSQTGLPIAENFTEYLGWIAGKIGEFTENSHQFRPGETVDKSLMLLNDSRRDADIRWEWRVPSLHLKQNGSVSVAPGERGEVPVSFTIPADFSGKPVLEADISFPDGSNRQDRLELTVLPPEYPRINSVVGLFDPDGSAAALLERGKIGFRTVKSDADLAGVELLILGRRALDRLPLHLSGRLKAGLKLMVLEQSIGSLNRLGLRGTEQGYREVFPLNDEYAVARDWRGSATLLPPYLEVPAFEATNPKWNWNGFDNTRVWRAGNRGCVTQVPLEKPAIGNWNPLLQCGFDLQYTPLAEFREGKGRILFCQLAATGRTECEPQAEDFFLKALSRLDRAEIPPERIVFYAGAPEGEALLASLKVPFHAYAGKLPENALLVLGPGAKVPQLSNAVEAGANVLALGLGATELEAVLPGVFQLESGNFVSDYAAGLRDYPEFTGVGQAELHWRGKMQFDGFPATNPGGRALAVHRIGRGSFVAMQLPAWKFDGKEFYNRTTLRRTTFLTSRLLANLGAPSDTGLFDLLDGVKGNLSLPLPNDQWLGIPDPGKTGHNSGWFRSDFTPDKSWRKVSVPGTFQSQFAKLTNYHGYFWYRLEFNLPENLPADDYELFIGAVDDESWVWLNDNFLGEITAGNRPDDYWQFSRDFKLKPGSLKAGRNVLVVLCNDLRDTGGILGIPSLKTQNRYNFYTDKPEAADDPYRYYRW</sequence>
<dbReference type="InterPro" id="IPR008979">
    <property type="entry name" value="Galactose-bd-like_sf"/>
</dbReference>
<protein>
    <submittedName>
        <fullName evidence="4">Beta-galactosidase-like protein</fullName>
    </submittedName>
</protein>
<dbReference type="SUPFAM" id="SSF49785">
    <property type="entry name" value="Galactose-binding domain-like"/>
    <property type="match status" value="2"/>
</dbReference>
<dbReference type="InterPro" id="IPR013783">
    <property type="entry name" value="Ig-like_fold"/>
</dbReference>
<dbReference type="Gene3D" id="2.60.120.260">
    <property type="entry name" value="Galactose-binding domain-like"/>
    <property type="match status" value="2"/>
</dbReference>
<feature type="domain" description="Beta-galactosidase jelly roll" evidence="3">
    <location>
        <begin position="1410"/>
        <end position="1522"/>
    </location>
</feature>
<reference evidence="4 5" key="1">
    <citation type="submission" date="2018-04" db="EMBL/GenBank/DDBJ databases">
        <title>Genomic Encyclopedia of Type Strains, Phase IV (KMG-IV): sequencing the most valuable type-strain genomes for metagenomic binning, comparative biology and taxonomic classification.</title>
        <authorList>
            <person name="Goeker M."/>
        </authorList>
    </citation>
    <scope>NUCLEOTIDE SEQUENCE [LARGE SCALE GENOMIC DNA]</scope>
    <source>
        <strain evidence="4 5">DSM 14823</strain>
    </source>
</reference>
<evidence type="ECO:0000256" key="1">
    <source>
        <dbReference type="ARBA" id="ARBA00022801"/>
    </source>
</evidence>
<dbReference type="GeneID" id="78296365"/>
<dbReference type="SUPFAM" id="SSF51445">
    <property type="entry name" value="(Trans)glycosidases"/>
    <property type="match status" value="1"/>
</dbReference>
<dbReference type="Gene3D" id="2.60.40.10">
    <property type="entry name" value="Immunoglobulins"/>
    <property type="match status" value="1"/>
</dbReference>
<evidence type="ECO:0000259" key="3">
    <source>
        <dbReference type="Pfam" id="PF13364"/>
    </source>
</evidence>
<dbReference type="Pfam" id="PF13364">
    <property type="entry name" value="BetaGal_ABD2"/>
    <property type="match status" value="1"/>
</dbReference>
<dbReference type="PANTHER" id="PTHR42732">
    <property type="entry name" value="BETA-GALACTOSIDASE"/>
    <property type="match status" value="1"/>
</dbReference>
<evidence type="ECO:0000313" key="5">
    <source>
        <dbReference type="Proteomes" id="UP000245959"/>
    </source>
</evidence>
<keyword evidence="5" id="KW-1185">Reference proteome</keyword>
<dbReference type="GO" id="GO:0004553">
    <property type="term" value="F:hydrolase activity, hydrolyzing O-glycosyl compounds"/>
    <property type="evidence" value="ECO:0007669"/>
    <property type="project" value="UniProtKB-ARBA"/>
</dbReference>
<dbReference type="SUPFAM" id="SSF49303">
    <property type="entry name" value="beta-Galactosidase/glucuronidase domain"/>
    <property type="match status" value="1"/>
</dbReference>
<dbReference type="InterPro" id="IPR036156">
    <property type="entry name" value="Beta-gal/glucu_dom_sf"/>
</dbReference>
<accession>A0A2U1APY1</accession>
<keyword evidence="2" id="KW-0326">Glycosidase</keyword>
<dbReference type="InterPro" id="IPR025300">
    <property type="entry name" value="BetaGal_jelly_roll_dom"/>
</dbReference>
<organism evidence="4 5">
    <name type="scientific">Victivallis vadensis</name>
    <dbReference type="NCBI Taxonomy" id="172901"/>
    <lineage>
        <taxon>Bacteria</taxon>
        <taxon>Pseudomonadati</taxon>
        <taxon>Lentisphaerota</taxon>
        <taxon>Lentisphaeria</taxon>
        <taxon>Victivallales</taxon>
        <taxon>Victivallaceae</taxon>
        <taxon>Victivallis</taxon>
    </lineage>
</organism>
<keyword evidence="1" id="KW-0378">Hydrolase</keyword>
<dbReference type="InterPro" id="IPR051913">
    <property type="entry name" value="GH2_Domain-Containing"/>
</dbReference>
<evidence type="ECO:0000313" key="4">
    <source>
        <dbReference type="EMBL" id="PVY38456.1"/>
    </source>
</evidence>
<dbReference type="EMBL" id="QEKH01000026">
    <property type="protein sequence ID" value="PVY38456.1"/>
    <property type="molecule type" value="Genomic_DNA"/>
</dbReference>
<evidence type="ECO:0000256" key="2">
    <source>
        <dbReference type="ARBA" id="ARBA00023295"/>
    </source>
</evidence>
<gene>
    <name evidence="4" type="ORF">C8D82_12653</name>
</gene>